<sequence length="231" mass="25962">MLPPKYLSLSPIKEFPTSWHISGTDCVYVRTLVIVCCSVQGKETRSTDSLHISTSQTAFEKLRDAAIENLCIALEAAYTVDPYCVRALVASVSNRLFTAEKSDRHEYNMTFTLKRTTEFSRFALLPLGKEFSEIKLLQGSPYNSCSPYKVSNSPYFPSETSLISTNIVIMLGHVAVALKDTPKTTDTILQFFQQRFCRIPSNLDILIVDQLGCMIISKCENKENAKGLYFL</sequence>
<evidence type="ECO:0000259" key="2">
    <source>
        <dbReference type="Pfam" id="PF19274"/>
    </source>
</evidence>
<name>A0A7R9D0E0_TIMPO</name>
<proteinExistence type="inferred from homology"/>
<accession>A0A7R9D0E0</accession>
<comment type="similarity">
    <text evidence="1">Belongs to the PI3/PI4-kinase family. Type III PI4K subfamily.</text>
</comment>
<evidence type="ECO:0000313" key="3">
    <source>
        <dbReference type="EMBL" id="CAD7405823.1"/>
    </source>
</evidence>
<reference evidence="3" key="1">
    <citation type="submission" date="2020-11" db="EMBL/GenBank/DDBJ databases">
        <authorList>
            <person name="Tran Van P."/>
        </authorList>
    </citation>
    <scope>NUCLEOTIDE SEQUENCE</scope>
</reference>
<dbReference type="Pfam" id="PF19274">
    <property type="entry name" value="PI4K_N"/>
    <property type="match status" value="1"/>
</dbReference>
<evidence type="ECO:0000256" key="1">
    <source>
        <dbReference type="ARBA" id="ARBA00006209"/>
    </source>
</evidence>
<gene>
    <name evidence="3" type="ORF">TPSB3V08_LOCUS5156</name>
</gene>
<dbReference type="InterPro" id="IPR045495">
    <property type="entry name" value="PI4K_N"/>
</dbReference>
<dbReference type="EMBL" id="OD002660">
    <property type="protein sequence ID" value="CAD7405823.1"/>
    <property type="molecule type" value="Genomic_DNA"/>
</dbReference>
<protein>
    <recommendedName>
        <fullName evidence="2">PI4-kinase N-terminal domain-containing protein</fullName>
    </recommendedName>
</protein>
<dbReference type="AlphaFoldDB" id="A0A7R9D0E0"/>
<organism evidence="3">
    <name type="scientific">Timema poppense</name>
    <name type="common">Walking stick</name>
    <dbReference type="NCBI Taxonomy" id="170557"/>
    <lineage>
        <taxon>Eukaryota</taxon>
        <taxon>Metazoa</taxon>
        <taxon>Ecdysozoa</taxon>
        <taxon>Arthropoda</taxon>
        <taxon>Hexapoda</taxon>
        <taxon>Insecta</taxon>
        <taxon>Pterygota</taxon>
        <taxon>Neoptera</taxon>
        <taxon>Polyneoptera</taxon>
        <taxon>Phasmatodea</taxon>
        <taxon>Timematodea</taxon>
        <taxon>Timematoidea</taxon>
        <taxon>Timematidae</taxon>
        <taxon>Timema</taxon>
    </lineage>
</organism>
<feature type="domain" description="PI4-kinase N-terminal" evidence="2">
    <location>
        <begin position="163"/>
        <end position="220"/>
    </location>
</feature>